<dbReference type="eggNOG" id="ENOG5033A0T">
    <property type="taxonomic scope" value="Bacteria"/>
</dbReference>
<accession>A0A0B0IE25</accession>
<dbReference type="EMBL" id="JRJU01000023">
    <property type="protein sequence ID" value="KHF39142.1"/>
    <property type="molecule type" value="Genomic_DNA"/>
</dbReference>
<dbReference type="Proteomes" id="UP000030832">
    <property type="component" value="Unassembled WGS sequence"/>
</dbReference>
<dbReference type="AlphaFoldDB" id="A0A0B0IE25"/>
<reference evidence="1 2" key="1">
    <citation type="submission" date="2014-09" db="EMBL/GenBank/DDBJ databases">
        <title>Genome sequencing and annotation of Bacillus Okhensis strain Kh10-101T.</title>
        <authorList>
            <person name="Prakash J.S."/>
        </authorList>
    </citation>
    <scope>NUCLEOTIDE SEQUENCE [LARGE SCALE GENOMIC DNA]</scope>
    <source>
        <strain evidence="2">Kh10-101T</strain>
    </source>
</reference>
<protein>
    <submittedName>
        <fullName evidence="1">Uncharacterized protein</fullName>
    </submittedName>
</protein>
<dbReference type="OrthoDB" id="2647637at2"/>
<sequence>MVTIKQTDELALKRWQAMPADIRKRLEDNVFCSNCGVTTIVNYHVDSSDFAIILKGYCQKCNKEVARVID</sequence>
<comment type="caution">
    <text evidence="1">The sequence shown here is derived from an EMBL/GenBank/DDBJ whole genome shotgun (WGS) entry which is preliminary data.</text>
</comment>
<dbReference type="STRING" id="333138.LQ50_17080"/>
<proteinExistence type="predicted"/>
<organism evidence="1 2">
    <name type="scientific">Halalkalibacter okhensis</name>
    <dbReference type="NCBI Taxonomy" id="333138"/>
    <lineage>
        <taxon>Bacteria</taxon>
        <taxon>Bacillati</taxon>
        <taxon>Bacillota</taxon>
        <taxon>Bacilli</taxon>
        <taxon>Bacillales</taxon>
        <taxon>Bacillaceae</taxon>
        <taxon>Halalkalibacter</taxon>
    </lineage>
</organism>
<evidence type="ECO:0000313" key="1">
    <source>
        <dbReference type="EMBL" id="KHF39142.1"/>
    </source>
</evidence>
<name>A0A0B0IE25_9BACI</name>
<gene>
    <name evidence="1" type="ORF">LQ50_17080</name>
</gene>
<evidence type="ECO:0000313" key="2">
    <source>
        <dbReference type="Proteomes" id="UP000030832"/>
    </source>
</evidence>
<keyword evidence="2" id="KW-1185">Reference proteome</keyword>